<name>A0ACB9ZB80_9PEZI</name>
<evidence type="ECO:0000313" key="1">
    <source>
        <dbReference type="EMBL" id="KAI4868803.1"/>
    </source>
</evidence>
<keyword evidence="2" id="KW-1185">Reference proteome</keyword>
<dbReference type="Proteomes" id="UP001497700">
    <property type="component" value="Unassembled WGS sequence"/>
</dbReference>
<proteinExistence type="predicted"/>
<evidence type="ECO:0000313" key="2">
    <source>
        <dbReference type="Proteomes" id="UP001497700"/>
    </source>
</evidence>
<sequence length="171" mass="18059">MDTLGNCSLFIDDDVDFNDFLLNPELNYPPGHTDQDAESHIGDLAGDPLATLENKVWATREAAQLDITSAAELAGFAVSILRSENRTEELGGPARIIYECYKGGETRVRGSGQRNRAVAREGCPWQARLAYRMTINGLINPSTAPQLGGLGATGAIGGYIGGGDTGGFGGQ</sequence>
<comment type="caution">
    <text evidence="1">The sequence shown here is derived from an EMBL/GenBank/DDBJ whole genome shotgun (WGS) entry which is preliminary data.</text>
</comment>
<dbReference type="EMBL" id="MU393435">
    <property type="protein sequence ID" value="KAI4868803.1"/>
    <property type="molecule type" value="Genomic_DNA"/>
</dbReference>
<accession>A0ACB9ZB80</accession>
<protein>
    <submittedName>
        <fullName evidence="1">Uncharacterized protein</fullName>
    </submittedName>
</protein>
<organism evidence="1 2">
    <name type="scientific">Hypoxylon rubiginosum</name>
    <dbReference type="NCBI Taxonomy" id="110542"/>
    <lineage>
        <taxon>Eukaryota</taxon>
        <taxon>Fungi</taxon>
        <taxon>Dikarya</taxon>
        <taxon>Ascomycota</taxon>
        <taxon>Pezizomycotina</taxon>
        <taxon>Sordariomycetes</taxon>
        <taxon>Xylariomycetidae</taxon>
        <taxon>Xylariales</taxon>
        <taxon>Hypoxylaceae</taxon>
        <taxon>Hypoxylon</taxon>
    </lineage>
</organism>
<reference evidence="1 2" key="1">
    <citation type="journal article" date="2022" name="New Phytol.">
        <title>Ecological generalism drives hyperdiversity of secondary metabolite gene clusters in xylarialean endophytes.</title>
        <authorList>
            <person name="Franco M.E.E."/>
            <person name="Wisecaver J.H."/>
            <person name="Arnold A.E."/>
            <person name="Ju Y.M."/>
            <person name="Slot J.C."/>
            <person name="Ahrendt S."/>
            <person name="Moore L.P."/>
            <person name="Eastman K.E."/>
            <person name="Scott K."/>
            <person name="Konkel Z."/>
            <person name="Mondo S.J."/>
            <person name="Kuo A."/>
            <person name="Hayes R.D."/>
            <person name="Haridas S."/>
            <person name="Andreopoulos B."/>
            <person name="Riley R."/>
            <person name="LaButti K."/>
            <person name="Pangilinan J."/>
            <person name="Lipzen A."/>
            <person name="Amirebrahimi M."/>
            <person name="Yan J."/>
            <person name="Adam C."/>
            <person name="Keymanesh K."/>
            <person name="Ng V."/>
            <person name="Louie K."/>
            <person name="Northen T."/>
            <person name="Drula E."/>
            <person name="Henrissat B."/>
            <person name="Hsieh H.M."/>
            <person name="Youens-Clark K."/>
            <person name="Lutzoni F."/>
            <person name="Miadlikowska J."/>
            <person name="Eastwood D.C."/>
            <person name="Hamelin R.C."/>
            <person name="Grigoriev I.V."/>
            <person name="U'Ren J.M."/>
        </authorList>
    </citation>
    <scope>NUCLEOTIDE SEQUENCE [LARGE SCALE GENOMIC DNA]</scope>
    <source>
        <strain evidence="1 2">CBS 119005</strain>
    </source>
</reference>
<gene>
    <name evidence="1" type="ORF">F4820DRAFT_88792</name>
</gene>